<dbReference type="Proteomes" id="UP000469440">
    <property type="component" value="Unassembled WGS sequence"/>
</dbReference>
<name>A0A6N8I1W1_9FIRM</name>
<reference evidence="1 2" key="1">
    <citation type="submission" date="2019-09" db="EMBL/GenBank/DDBJ databases">
        <title>Genome sequence of Clostridium sp. EA1.</title>
        <authorList>
            <person name="Poehlein A."/>
            <person name="Bengelsdorf F.R."/>
            <person name="Daniel R."/>
        </authorList>
    </citation>
    <scope>NUCLEOTIDE SEQUENCE [LARGE SCALE GENOMIC DNA]</scope>
    <source>
        <strain evidence="1 2">EA1</strain>
    </source>
</reference>
<evidence type="ECO:0008006" key="3">
    <source>
        <dbReference type="Google" id="ProtNLM"/>
    </source>
</evidence>
<gene>
    <name evidence="1" type="ORF">CAFE_26370</name>
</gene>
<sequence length="145" mass="16848">MRRDKKRNLIVNELFRVSRLSMEAAELVLPLVKDESLKYQVQRQQELYRSTAAKSAEILRRNGLHPEEEPGLMERALRDSIKMDTSWNKSSPHIAQIAIHCTDAAMKDLVKSMNRSADDDTESRKLAEEYLTESQKNIELLKMYL</sequence>
<evidence type="ECO:0000313" key="2">
    <source>
        <dbReference type="Proteomes" id="UP000469440"/>
    </source>
</evidence>
<dbReference type="EMBL" id="VWXL01000077">
    <property type="protein sequence ID" value="MVB11908.1"/>
    <property type="molecule type" value="Genomic_DNA"/>
</dbReference>
<accession>A0A6N8I1W1</accession>
<keyword evidence="2" id="KW-1185">Reference proteome</keyword>
<evidence type="ECO:0000313" key="1">
    <source>
        <dbReference type="EMBL" id="MVB11908.1"/>
    </source>
</evidence>
<protein>
    <recommendedName>
        <fullName evidence="3">DUF2383 domain-containing protein</fullName>
    </recommendedName>
</protein>
<dbReference type="RefSeq" id="WP_156990924.1">
    <property type="nucleotide sequence ID" value="NZ_VWXL01000077.1"/>
</dbReference>
<comment type="caution">
    <text evidence="1">The sequence shown here is derived from an EMBL/GenBank/DDBJ whole genome shotgun (WGS) entry which is preliminary data.</text>
</comment>
<dbReference type="AlphaFoldDB" id="A0A6N8I1W1"/>
<organism evidence="1 2">
    <name type="scientific">Caproicibacter fermentans</name>
    <dbReference type="NCBI Taxonomy" id="2576756"/>
    <lineage>
        <taxon>Bacteria</taxon>
        <taxon>Bacillati</taxon>
        <taxon>Bacillota</taxon>
        <taxon>Clostridia</taxon>
        <taxon>Eubacteriales</taxon>
        <taxon>Acutalibacteraceae</taxon>
        <taxon>Caproicibacter</taxon>
    </lineage>
</organism>
<dbReference type="OrthoDB" id="9792639at2"/>
<proteinExistence type="predicted"/>